<reference evidence="3" key="1">
    <citation type="submission" date="2014-09" db="EMBL/GenBank/DDBJ databases">
        <authorList>
            <person name="Gomez-Valero L."/>
        </authorList>
    </citation>
    <scope>NUCLEOTIDE SEQUENCE [LARGE SCALE GENOMIC DNA]</scope>
    <source>
        <strain evidence="3">ATCC35250</strain>
    </source>
</reference>
<dbReference type="Proteomes" id="UP000032803">
    <property type="component" value="Chromosome I"/>
</dbReference>
<name>A0A0A8UW90_LEGHA</name>
<feature type="chain" id="PRO_5009754366" evidence="1">
    <location>
        <begin position="25"/>
        <end position="191"/>
    </location>
</feature>
<evidence type="ECO:0000313" key="2">
    <source>
        <dbReference type="EMBL" id="CEK11811.1"/>
    </source>
</evidence>
<evidence type="ECO:0000256" key="1">
    <source>
        <dbReference type="SAM" id="SignalP"/>
    </source>
</evidence>
<dbReference type="PATRIC" id="fig|449.7.peg.2382"/>
<accession>A0A0A8UW90</accession>
<feature type="signal peptide" evidence="1">
    <location>
        <begin position="1"/>
        <end position="24"/>
    </location>
</feature>
<dbReference type="SUPFAM" id="SSF49764">
    <property type="entry name" value="HSP20-like chaperones"/>
    <property type="match status" value="1"/>
</dbReference>
<evidence type="ECO:0000313" key="3">
    <source>
        <dbReference type="Proteomes" id="UP000032803"/>
    </source>
</evidence>
<protein>
    <submittedName>
        <fullName evidence="2">Heat shock Hsp20 domain protein</fullName>
    </submittedName>
</protein>
<keyword evidence="3" id="KW-1185">Reference proteome</keyword>
<dbReference type="STRING" id="449.LHA_2817"/>
<dbReference type="EMBL" id="LN681225">
    <property type="protein sequence ID" value="CEK11811.1"/>
    <property type="molecule type" value="Genomic_DNA"/>
</dbReference>
<proteinExistence type="predicted"/>
<dbReference type="OrthoDB" id="5637782at2"/>
<organism evidence="2 3">
    <name type="scientific">Legionella hackeliae</name>
    <dbReference type="NCBI Taxonomy" id="449"/>
    <lineage>
        <taxon>Bacteria</taxon>
        <taxon>Pseudomonadati</taxon>
        <taxon>Pseudomonadota</taxon>
        <taxon>Gammaproteobacteria</taxon>
        <taxon>Legionellales</taxon>
        <taxon>Legionellaceae</taxon>
        <taxon>Legionella</taxon>
    </lineage>
</organism>
<sequence length="191" mass="21953">MRKELILFLSCVVMLTAMISVVNAKDTNQVKKSTNSIVFPFDDDPFFQSNDDVFNQIKTIQQTMNRLIQQQFSHINNNQFNFMNSKNSQGSSQDIQVEELKNELIYKIKQPKGTDSKVDVSIKDGLLIINTHLIQKTTHTENGNKSYSYSQRSYSQSFKLPNGYDPNSMNIKKTKDSNLIVTFKKQGLRIL</sequence>
<dbReference type="RefSeq" id="WP_045106935.1">
    <property type="nucleotide sequence ID" value="NZ_LN681225.1"/>
</dbReference>
<dbReference type="AlphaFoldDB" id="A0A0A8UW90"/>
<keyword evidence="1" id="KW-0732">Signal</keyword>
<keyword evidence="2" id="KW-0346">Stress response</keyword>
<dbReference type="InterPro" id="IPR008978">
    <property type="entry name" value="HSP20-like_chaperone"/>
</dbReference>
<dbReference type="KEGG" id="lha:LHA_2817"/>
<dbReference type="HOGENOM" id="CLU_1388716_0_0_6"/>
<dbReference type="Gene3D" id="2.60.40.790">
    <property type="match status" value="1"/>
</dbReference>
<gene>
    <name evidence="2" type="ORF">LHA_2817</name>
</gene>